<dbReference type="GeneID" id="54547990"/>
<sequence>KDSLSNCCQKLCKDAELLSKVGRIYGRSATVAADAVSVLATPQSSRTERMYVQFAQDIIRHSNPGILVLCAASLGKYRIARLSVADRARLVVWIKENQALLHSKTLDTLAEQYRIPL</sequence>
<accession>A0A6A6JQQ4</accession>
<dbReference type="EMBL" id="ML986487">
    <property type="protein sequence ID" value="KAF2278961.1"/>
    <property type="molecule type" value="Genomic_DNA"/>
</dbReference>
<dbReference type="RefSeq" id="XP_033656500.1">
    <property type="nucleotide sequence ID" value="XM_033794815.1"/>
</dbReference>
<keyword evidence="2" id="KW-1185">Reference proteome</keyword>
<feature type="non-terminal residue" evidence="1">
    <location>
        <position position="1"/>
    </location>
</feature>
<dbReference type="AlphaFoldDB" id="A0A6A6JQQ4"/>
<reference evidence="1" key="1">
    <citation type="journal article" date="2020" name="Stud. Mycol.">
        <title>101 Dothideomycetes genomes: a test case for predicting lifestyles and emergence of pathogens.</title>
        <authorList>
            <person name="Haridas S."/>
            <person name="Albert R."/>
            <person name="Binder M."/>
            <person name="Bloem J."/>
            <person name="Labutti K."/>
            <person name="Salamov A."/>
            <person name="Andreopoulos B."/>
            <person name="Baker S."/>
            <person name="Barry K."/>
            <person name="Bills G."/>
            <person name="Bluhm B."/>
            <person name="Cannon C."/>
            <person name="Castanera R."/>
            <person name="Culley D."/>
            <person name="Daum C."/>
            <person name="Ezra D."/>
            <person name="Gonzalez J."/>
            <person name="Henrissat B."/>
            <person name="Kuo A."/>
            <person name="Liang C."/>
            <person name="Lipzen A."/>
            <person name="Lutzoni F."/>
            <person name="Magnuson J."/>
            <person name="Mondo S."/>
            <person name="Nolan M."/>
            <person name="Ohm R."/>
            <person name="Pangilinan J."/>
            <person name="Park H.-J."/>
            <person name="Ramirez L."/>
            <person name="Alfaro M."/>
            <person name="Sun H."/>
            <person name="Tritt A."/>
            <person name="Yoshinaga Y."/>
            <person name="Zwiers L.-H."/>
            <person name="Turgeon B."/>
            <person name="Goodwin S."/>
            <person name="Spatafora J."/>
            <person name="Crous P."/>
            <person name="Grigoriev I."/>
        </authorList>
    </citation>
    <scope>NUCLEOTIDE SEQUENCE</scope>
    <source>
        <strain evidence="1">CBS 379.55</strain>
    </source>
</reference>
<protein>
    <submittedName>
        <fullName evidence="1">Uncharacterized protein</fullName>
    </submittedName>
</protein>
<evidence type="ECO:0000313" key="1">
    <source>
        <dbReference type="EMBL" id="KAF2278961.1"/>
    </source>
</evidence>
<gene>
    <name evidence="1" type="ORF">EI97DRAFT_348727</name>
</gene>
<name>A0A6A6JQQ4_WESOR</name>
<dbReference type="OrthoDB" id="5150743at2759"/>
<dbReference type="Proteomes" id="UP000800097">
    <property type="component" value="Unassembled WGS sequence"/>
</dbReference>
<organism evidence="1 2">
    <name type="scientific">Westerdykella ornata</name>
    <dbReference type="NCBI Taxonomy" id="318751"/>
    <lineage>
        <taxon>Eukaryota</taxon>
        <taxon>Fungi</taxon>
        <taxon>Dikarya</taxon>
        <taxon>Ascomycota</taxon>
        <taxon>Pezizomycotina</taxon>
        <taxon>Dothideomycetes</taxon>
        <taxon>Pleosporomycetidae</taxon>
        <taxon>Pleosporales</taxon>
        <taxon>Sporormiaceae</taxon>
        <taxon>Westerdykella</taxon>
    </lineage>
</organism>
<feature type="non-terminal residue" evidence="1">
    <location>
        <position position="117"/>
    </location>
</feature>
<evidence type="ECO:0000313" key="2">
    <source>
        <dbReference type="Proteomes" id="UP000800097"/>
    </source>
</evidence>
<proteinExistence type="predicted"/>